<reference evidence="1 2" key="1">
    <citation type="journal article" date="2018" name="Front. Plant Sci.">
        <title>Red Clover (Trifolium pratense) and Zigzag Clover (T. medium) - A Picture of Genomic Similarities and Differences.</title>
        <authorList>
            <person name="Dluhosova J."/>
            <person name="Istvanek J."/>
            <person name="Nedelnik J."/>
            <person name="Repkova J."/>
        </authorList>
    </citation>
    <scope>NUCLEOTIDE SEQUENCE [LARGE SCALE GENOMIC DNA]</scope>
    <source>
        <strain evidence="2">cv. 10/8</strain>
        <tissue evidence="1">Leaf</tissue>
    </source>
</reference>
<organism evidence="1 2">
    <name type="scientific">Trifolium medium</name>
    <dbReference type="NCBI Taxonomy" id="97028"/>
    <lineage>
        <taxon>Eukaryota</taxon>
        <taxon>Viridiplantae</taxon>
        <taxon>Streptophyta</taxon>
        <taxon>Embryophyta</taxon>
        <taxon>Tracheophyta</taxon>
        <taxon>Spermatophyta</taxon>
        <taxon>Magnoliopsida</taxon>
        <taxon>eudicotyledons</taxon>
        <taxon>Gunneridae</taxon>
        <taxon>Pentapetalae</taxon>
        <taxon>rosids</taxon>
        <taxon>fabids</taxon>
        <taxon>Fabales</taxon>
        <taxon>Fabaceae</taxon>
        <taxon>Papilionoideae</taxon>
        <taxon>50 kb inversion clade</taxon>
        <taxon>NPAAA clade</taxon>
        <taxon>Hologalegina</taxon>
        <taxon>IRL clade</taxon>
        <taxon>Trifolieae</taxon>
        <taxon>Trifolium</taxon>
    </lineage>
</organism>
<comment type="caution">
    <text evidence="1">The sequence shown here is derived from an EMBL/GenBank/DDBJ whole genome shotgun (WGS) entry which is preliminary data.</text>
</comment>
<keyword evidence="2" id="KW-1185">Reference proteome</keyword>
<dbReference type="Proteomes" id="UP000265520">
    <property type="component" value="Unassembled WGS sequence"/>
</dbReference>
<accession>A0A392WAL3</accession>
<protein>
    <submittedName>
        <fullName evidence="1">Cellular nucleic acid-binding protein</fullName>
    </submittedName>
</protein>
<feature type="non-terminal residue" evidence="1">
    <location>
        <position position="46"/>
    </location>
</feature>
<dbReference type="EMBL" id="LXQA011407682">
    <property type="protein sequence ID" value="MCI96181.1"/>
    <property type="molecule type" value="Genomic_DNA"/>
</dbReference>
<evidence type="ECO:0000313" key="1">
    <source>
        <dbReference type="EMBL" id="MCI96181.1"/>
    </source>
</evidence>
<dbReference type="AlphaFoldDB" id="A0A392WAL3"/>
<evidence type="ECO:0000313" key="2">
    <source>
        <dbReference type="Proteomes" id="UP000265520"/>
    </source>
</evidence>
<proteinExistence type="predicted"/>
<sequence>MFASLMMEDKSKVDALPVVCEFADVFPDDISDLPERVVEFSIDVVP</sequence>
<name>A0A392WAL3_9FABA</name>